<dbReference type="PANTHER" id="PTHR38008:SF2">
    <property type="entry name" value="HEMOLYSIN"/>
    <property type="match status" value="1"/>
</dbReference>
<dbReference type="InterPro" id="IPR005590">
    <property type="entry name" value="DUF333"/>
</dbReference>
<dbReference type="Pfam" id="PF03891">
    <property type="entry name" value="DUF333"/>
    <property type="match status" value="1"/>
</dbReference>
<evidence type="ECO:0000313" key="4">
    <source>
        <dbReference type="Proteomes" id="UP000095230"/>
    </source>
</evidence>
<keyword evidence="1" id="KW-0732">Signal</keyword>
<evidence type="ECO:0000313" key="5">
    <source>
        <dbReference type="Proteomes" id="UP000773469"/>
    </source>
</evidence>
<feature type="signal peptide" evidence="1">
    <location>
        <begin position="1"/>
        <end position="19"/>
    </location>
</feature>
<reference evidence="3 4" key="1">
    <citation type="submission" date="2016-07" db="EMBL/GenBank/DDBJ databases">
        <title>Whole-genome of two Shewanella species isolated from a digestive organ of sea cucumber Apostichopus japonicus Selenka 1867.</title>
        <authorList>
            <person name="Hong H.-H."/>
            <person name="Choi H."/>
            <person name="Cheon S."/>
            <person name="Oh J.-S."/>
            <person name="Lee H.-G."/>
            <person name="Park C."/>
        </authorList>
    </citation>
    <scope>NUCLEOTIDE SEQUENCE [LARGE SCALE GENOMIC DNA]</scope>
    <source>
        <strain evidence="3 4">CSB03KR</strain>
    </source>
</reference>
<keyword evidence="5" id="KW-1185">Reference proteome</keyword>
<accession>A0A1E5J1G8</accession>
<organism evidence="3 4">
    <name type="scientific">Shewanella colwelliana</name>
    <name type="common">Alteromonas colwelliana</name>
    <dbReference type="NCBI Taxonomy" id="23"/>
    <lineage>
        <taxon>Bacteria</taxon>
        <taxon>Pseudomonadati</taxon>
        <taxon>Pseudomonadota</taxon>
        <taxon>Gammaproteobacteria</taxon>
        <taxon>Alteromonadales</taxon>
        <taxon>Shewanellaceae</taxon>
        <taxon>Shewanella</taxon>
    </lineage>
</organism>
<evidence type="ECO:0000313" key="2">
    <source>
        <dbReference type="EMBL" id="GIU39377.1"/>
    </source>
</evidence>
<gene>
    <name evidence="3" type="ORF">BEL05_17425</name>
    <name evidence="2" type="ORF">TUM3794_14120</name>
</gene>
<dbReference type="Proteomes" id="UP000095230">
    <property type="component" value="Unassembled WGS sequence"/>
</dbReference>
<comment type="caution">
    <text evidence="3">The sequence shown here is derived from an EMBL/GenBank/DDBJ whole genome shotgun (WGS) entry which is preliminary data.</text>
</comment>
<dbReference type="PROSITE" id="PS51257">
    <property type="entry name" value="PROKAR_LIPOPROTEIN"/>
    <property type="match status" value="1"/>
</dbReference>
<dbReference type="RefSeq" id="WP_037428242.1">
    <property type="nucleotide sequence ID" value="NZ_BPEU01000008.1"/>
</dbReference>
<name>A0A1E5J1G8_SHECO</name>
<evidence type="ECO:0008006" key="6">
    <source>
        <dbReference type="Google" id="ProtNLM"/>
    </source>
</evidence>
<dbReference type="EMBL" id="MCBT01000004">
    <property type="protein sequence ID" value="OEG75603.1"/>
    <property type="molecule type" value="Genomic_DNA"/>
</dbReference>
<dbReference type="PANTHER" id="PTHR38008">
    <property type="entry name" value="HEMOLYSIN-RELATED"/>
    <property type="match status" value="1"/>
</dbReference>
<dbReference type="AlphaFoldDB" id="A0A1E5J1G8"/>
<protein>
    <recommendedName>
        <fullName evidence="6">Hemolysin</fullName>
    </recommendedName>
</protein>
<dbReference type="Proteomes" id="UP000773469">
    <property type="component" value="Unassembled WGS sequence"/>
</dbReference>
<proteinExistence type="predicted"/>
<evidence type="ECO:0000256" key="1">
    <source>
        <dbReference type="SAM" id="SignalP"/>
    </source>
</evidence>
<evidence type="ECO:0000313" key="3">
    <source>
        <dbReference type="EMBL" id="OEG75603.1"/>
    </source>
</evidence>
<sequence>MIKPLTFSLAFISAITLSACQPAPNTETQMANEAPADLSMTEQVKDQAKPTIGLANPAAKYCQSLQGTLALDTGVCTLPSGEAIDQWELMRRDHQ</sequence>
<feature type="chain" id="PRO_5009179408" description="Hemolysin" evidence="1">
    <location>
        <begin position="20"/>
        <end position="95"/>
    </location>
</feature>
<dbReference type="EMBL" id="BPEU01000008">
    <property type="protein sequence ID" value="GIU39377.1"/>
    <property type="molecule type" value="Genomic_DNA"/>
</dbReference>
<reference evidence="2 5" key="2">
    <citation type="submission" date="2021-05" db="EMBL/GenBank/DDBJ databases">
        <title>Molecular characterization for Shewanella algae harboring chromosomal blaOXA-55-like strains isolated from clinical and environment sample.</title>
        <authorList>
            <person name="Ohama Y."/>
            <person name="Aoki K."/>
            <person name="Harada S."/>
            <person name="Moriya K."/>
            <person name="Ishii Y."/>
            <person name="Tateda K."/>
        </authorList>
    </citation>
    <scope>NUCLEOTIDE SEQUENCE [LARGE SCALE GENOMIC DNA]</scope>
    <source>
        <strain evidence="2 5">MBTL60-118</strain>
    </source>
</reference>